<evidence type="ECO:0000313" key="3">
    <source>
        <dbReference type="Proteomes" id="UP000018442"/>
    </source>
</evidence>
<dbReference type="EMBL" id="GG705011">
    <property type="protein sequence ID" value="EEY93456.1"/>
    <property type="molecule type" value="Genomic_DNA"/>
</dbReference>
<name>D0SHY4_ACIJU</name>
<feature type="transmembrane region" description="Helical" evidence="1">
    <location>
        <begin position="152"/>
        <end position="170"/>
    </location>
</feature>
<gene>
    <name evidence="2" type="ORF">HMPREF0026_00732</name>
</gene>
<feature type="transmembrane region" description="Helical" evidence="1">
    <location>
        <begin position="58"/>
        <end position="79"/>
    </location>
</feature>
<evidence type="ECO:0000313" key="2">
    <source>
        <dbReference type="EMBL" id="EEY93456.1"/>
    </source>
</evidence>
<keyword evidence="1" id="KW-1133">Transmembrane helix</keyword>
<reference evidence="3" key="1">
    <citation type="journal article" date="2012" name="PLoS ONE">
        <title>The success of Acinetobacter species; genetic, metabolic and virulence attributes.</title>
        <authorList>
            <person name="Peleg A.Y."/>
            <person name="de Breij A."/>
            <person name="Adams M.D."/>
            <person name="Cerqueira G.M."/>
            <person name="Mocali S."/>
            <person name="Galardini M."/>
            <person name="Nibbering P.H."/>
            <person name="Earl A.M."/>
            <person name="Ward D.V."/>
            <person name="Paterson D.L."/>
            <person name="Seifert H."/>
            <person name="Dijkshoorn L."/>
        </authorList>
    </citation>
    <scope>NUCLEOTIDE SEQUENCE [LARGE SCALE GENOMIC DNA]</scope>
    <source>
        <strain evidence="3">SH205</strain>
    </source>
</reference>
<protein>
    <submittedName>
        <fullName evidence="2">Uncharacterized protein</fullName>
    </submittedName>
</protein>
<feature type="transmembrane region" description="Helical" evidence="1">
    <location>
        <begin position="111"/>
        <end position="131"/>
    </location>
</feature>
<sequence>MLTYLCNKASFYYKGKYMEGYNIYNIILLVYFSIVITGIFLGAGKNRTIIVFRDYDDLGLTFLIPTSLFGIIFIFHMLGGSPNFSVPLAIIVAFILFCIMVKNTYIDNDRVIWKVLMALMTKLPLAFLWVINLISLIKPSGQTARQRRESRANALLILAIITPIIGLLVADKSGALFNPKQWIKGKRIGSIRNHM</sequence>
<evidence type="ECO:0000256" key="1">
    <source>
        <dbReference type="SAM" id="Phobius"/>
    </source>
</evidence>
<feature type="transmembrane region" description="Helical" evidence="1">
    <location>
        <begin position="86"/>
        <end position="105"/>
    </location>
</feature>
<feature type="transmembrane region" description="Helical" evidence="1">
    <location>
        <begin position="21"/>
        <end position="43"/>
    </location>
</feature>
<keyword evidence="1" id="KW-0812">Transmembrane</keyword>
<keyword evidence="1" id="KW-0472">Membrane</keyword>
<accession>D0SHY4</accession>
<organism evidence="2 3">
    <name type="scientific">Acinetobacter junii SH205</name>
    <dbReference type="NCBI Taxonomy" id="575587"/>
    <lineage>
        <taxon>Bacteria</taxon>
        <taxon>Pseudomonadati</taxon>
        <taxon>Pseudomonadota</taxon>
        <taxon>Gammaproteobacteria</taxon>
        <taxon>Moraxellales</taxon>
        <taxon>Moraxellaceae</taxon>
        <taxon>Acinetobacter</taxon>
    </lineage>
</organism>
<proteinExistence type="predicted"/>
<dbReference type="AlphaFoldDB" id="D0SHY4"/>
<dbReference type="HOGENOM" id="CLU_1507518_0_0_6"/>
<dbReference type="Proteomes" id="UP000018442">
    <property type="component" value="Unassembled WGS sequence"/>
</dbReference>